<evidence type="ECO:0000256" key="9">
    <source>
        <dbReference type="ARBA" id="ARBA00023002"/>
    </source>
</evidence>
<gene>
    <name evidence="15" type="ORF">EIP91_001598</name>
</gene>
<evidence type="ECO:0000256" key="8">
    <source>
        <dbReference type="ARBA" id="ARBA00022989"/>
    </source>
</evidence>
<dbReference type="STRING" id="92696.A0A4R0RM75"/>
<keyword evidence="7 13" id="KW-0479">Metal-binding</keyword>
<evidence type="ECO:0000256" key="6">
    <source>
        <dbReference type="ARBA" id="ARBA00022692"/>
    </source>
</evidence>
<comment type="cofactor">
    <cofactor evidence="1 13">
        <name>heme</name>
        <dbReference type="ChEBI" id="CHEBI:30413"/>
    </cofactor>
</comment>
<dbReference type="Proteomes" id="UP000292702">
    <property type="component" value="Unassembled WGS sequence"/>
</dbReference>
<evidence type="ECO:0000256" key="3">
    <source>
        <dbReference type="ARBA" id="ARBA00005179"/>
    </source>
</evidence>
<dbReference type="SUPFAM" id="SSF48264">
    <property type="entry name" value="Cytochrome P450"/>
    <property type="match status" value="1"/>
</dbReference>
<dbReference type="Pfam" id="PF00067">
    <property type="entry name" value="p450"/>
    <property type="match status" value="1"/>
</dbReference>
<evidence type="ECO:0000256" key="1">
    <source>
        <dbReference type="ARBA" id="ARBA00001971"/>
    </source>
</evidence>
<dbReference type="GO" id="GO:0016020">
    <property type="term" value="C:membrane"/>
    <property type="evidence" value="ECO:0007669"/>
    <property type="project" value="UniProtKB-SubCell"/>
</dbReference>
<comment type="caution">
    <text evidence="15">The sequence shown here is derived from an EMBL/GenBank/DDBJ whole genome shotgun (WGS) entry which is preliminary data.</text>
</comment>
<keyword evidence="12" id="KW-0472">Membrane</keyword>
<dbReference type="PROSITE" id="PS00086">
    <property type="entry name" value="CYTOCHROME_P450"/>
    <property type="match status" value="1"/>
</dbReference>
<dbReference type="CDD" id="cd11065">
    <property type="entry name" value="CYP64-like"/>
    <property type="match status" value="1"/>
</dbReference>
<evidence type="ECO:0008006" key="17">
    <source>
        <dbReference type="Google" id="ProtNLM"/>
    </source>
</evidence>
<dbReference type="PRINTS" id="PR00385">
    <property type="entry name" value="P450"/>
</dbReference>
<evidence type="ECO:0000313" key="16">
    <source>
        <dbReference type="Proteomes" id="UP000292702"/>
    </source>
</evidence>
<keyword evidence="11 14" id="KW-0503">Monooxygenase</keyword>
<dbReference type="InterPro" id="IPR050364">
    <property type="entry name" value="Cytochrome_P450_fung"/>
</dbReference>
<dbReference type="GO" id="GO:0016705">
    <property type="term" value="F:oxidoreductase activity, acting on paired donors, with incorporation or reduction of molecular oxygen"/>
    <property type="evidence" value="ECO:0007669"/>
    <property type="project" value="InterPro"/>
</dbReference>
<evidence type="ECO:0000256" key="12">
    <source>
        <dbReference type="ARBA" id="ARBA00023136"/>
    </source>
</evidence>
<dbReference type="InterPro" id="IPR002401">
    <property type="entry name" value="Cyt_P450_E_grp-I"/>
</dbReference>
<proteinExistence type="inferred from homology"/>
<dbReference type="Gene3D" id="1.10.630.10">
    <property type="entry name" value="Cytochrome P450"/>
    <property type="match status" value="1"/>
</dbReference>
<dbReference type="AlphaFoldDB" id="A0A4R0RM75"/>
<sequence>MPVIGNALDMPTVRPWERYREWCEAYKSSLVFLQLPMQPMMVVGSAKVAMDLMEKKSQLYSDRFRCVMFELVGCDFHFSLMPYTPFWRAHRRTFHQHFQPSYVPKYLPLQLQYARRMLGWVRQSPEYTRQHIRRMVTSFIFDITYGKKITGLDDEYVTMAQTALEGISEACIPGIYWVEYLPFLRYIPSWLPGTVSRRLGDKFSPFVLGMRDKPWSEVKAMMDKGTAPPSIAASLIEDNRSKYGKTKEEAEYDLIAKNVAGVTYAAGADTTTSSSQFLMLAMALFPDVQLHARAELDRVVGPSRLPEHDDLQHLPYIRAIVLETLRWMPVAPFAIPHCAMADDTYEGYHIPKGTTLIPNVWAMLRDPEDYSEPDLFNPGRFIGKDGELDPNVRDPTTIVFGFGRRICPGRHVALAMLSIYAASILHVYDITPGLDASGKPIELSTDTMGALIIAPRDVPVGLKPRSQAAEKLISEAAAEYEAI</sequence>
<evidence type="ECO:0000256" key="2">
    <source>
        <dbReference type="ARBA" id="ARBA00004167"/>
    </source>
</evidence>
<dbReference type="OrthoDB" id="2789670at2759"/>
<keyword evidence="6" id="KW-0812">Transmembrane</keyword>
<evidence type="ECO:0000256" key="4">
    <source>
        <dbReference type="ARBA" id="ARBA00010617"/>
    </source>
</evidence>
<dbReference type="GO" id="GO:0005506">
    <property type="term" value="F:iron ion binding"/>
    <property type="evidence" value="ECO:0007669"/>
    <property type="project" value="InterPro"/>
</dbReference>
<keyword evidence="8" id="KW-1133">Transmembrane helix</keyword>
<evidence type="ECO:0000256" key="14">
    <source>
        <dbReference type="RuleBase" id="RU000461"/>
    </source>
</evidence>
<dbReference type="EMBL" id="RWJN01000142">
    <property type="protein sequence ID" value="TCD66269.1"/>
    <property type="molecule type" value="Genomic_DNA"/>
</dbReference>
<accession>A0A4R0RM75</accession>
<keyword evidence="10 13" id="KW-0408">Iron</keyword>
<evidence type="ECO:0000256" key="5">
    <source>
        <dbReference type="ARBA" id="ARBA00022617"/>
    </source>
</evidence>
<name>A0A4R0RM75_9APHY</name>
<dbReference type="InterPro" id="IPR001128">
    <property type="entry name" value="Cyt_P450"/>
</dbReference>
<evidence type="ECO:0000256" key="13">
    <source>
        <dbReference type="PIRSR" id="PIRSR602401-1"/>
    </source>
</evidence>
<evidence type="ECO:0000256" key="7">
    <source>
        <dbReference type="ARBA" id="ARBA00022723"/>
    </source>
</evidence>
<protein>
    <recommendedName>
        <fullName evidence="17">Cytochrome P450</fullName>
    </recommendedName>
</protein>
<dbReference type="InterPro" id="IPR017972">
    <property type="entry name" value="Cyt_P450_CS"/>
</dbReference>
<evidence type="ECO:0000256" key="10">
    <source>
        <dbReference type="ARBA" id="ARBA00023004"/>
    </source>
</evidence>
<keyword evidence="9 14" id="KW-0560">Oxidoreductase</keyword>
<dbReference type="InterPro" id="IPR036396">
    <property type="entry name" value="Cyt_P450_sf"/>
</dbReference>
<dbReference type="GO" id="GO:0004497">
    <property type="term" value="F:monooxygenase activity"/>
    <property type="evidence" value="ECO:0007669"/>
    <property type="project" value="UniProtKB-KW"/>
</dbReference>
<keyword evidence="5 13" id="KW-0349">Heme</keyword>
<organism evidence="15 16">
    <name type="scientific">Steccherinum ochraceum</name>
    <dbReference type="NCBI Taxonomy" id="92696"/>
    <lineage>
        <taxon>Eukaryota</taxon>
        <taxon>Fungi</taxon>
        <taxon>Dikarya</taxon>
        <taxon>Basidiomycota</taxon>
        <taxon>Agaricomycotina</taxon>
        <taxon>Agaricomycetes</taxon>
        <taxon>Polyporales</taxon>
        <taxon>Steccherinaceae</taxon>
        <taxon>Steccherinum</taxon>
    </lineage>
</organism>
<reference evidence="15 16" key="1">
    <citation type="submission" date="2018-11" db="EMBL/GenBank/DDBJ databases">
        <title>Genome assembly of Steccherinum ochraceum LE-BIN_3174, the white-rot fungus of the Steccherinaceae family (The Residual Polyporoid clade, Polyporales, Basidiomycota).</title>
        <authorList>
            <person name="Fedorova T.V."/>
            <person name="Glazunova O.A."/>
            <person name="Landesman E.O."/>
            <person name="Moiseenko K.V."/>
            <person name="Psurtseva N.V."/>
            <person name="Savinova O.S."/>
            <person name="Shakhova N.V."/>
            <person name="Tyazhelova T.V."/>
            <person name="Vasina D.V."/>
        </authorList>
    </citation>
    <scope>NUCLEOTIDE SEQUENCE [LARGE SCALE GENOMIC DNA]</scope>
    <source>
        <strain evidence="15 16">LE-BIN_3174</strain>
    </source>
</reference>
<feature type="binding site" description="axial binding residue" evidence="13">
    <location>
        <position position="407"/>
    </location>
    <ligand>
        <name>heme</name>
        <dbReference type="ChEBI" id="CHEBI:30413"/>
    </ligand>
    <ligandPart>
        <name>Fe</name>
        <dbReference type="ChEBI" id="CHEBI:18248"/>
    </ligandPart>
</feature>
<comment type="subcellular location">
    <subcellularLocation>
        <location evidence="2">Membrane</location>
        <topology evidence="2">Single-pass membrane protein</topology>
    </subcellularLocation>
</comment>
<comment type="similarity">
    <text evidence="4 14">Belongs to the cytochrome P450 family.</text>
</comment>
<comment type="pathway">
    <text evidence="3">Secondary metabolite biosynthesis.</text>
</comment>
<dbReference type="GO" id="GO:0020037">
    <property type="term" value="F:heme binding"/>
    <property type="evidence" value="ECO:0007669"/>
    <property type="project" value="InterPro"/>
</dbReference>
<evidence type="ECO:0000256" key="11">
    <source>
        <dbReference type="ARBA" id="ARBA00023033"/>
    </source>
</evidence>
<evidence type="ECO:0000313" key="15">
    <source>
        <dbReference type="EMBL" id="TCD66269.1"/>
    </source>
</evidence>
<keyword evidence="16" id="KW-1185">Reference proteome</keyword>
<dbReference type="PANTHER" id="PTHR46300:SF7">
    <property type="entry name" value="P450, PUTATIVE (EUROFUNG)-RELATED"/>
    <property type="match status" value="1"/>
</dbReference>
<dbReference type="PRINTS" id="PR00463">
    <property type="entry name" value="EP450I"/>
</dbReference>
<dbReference type="PANTHER" id="PTHR46300">
    <property type="entry name" value="P450, PUTATIVE (EUROFUNG)-RELATED-RELATED"/>
    <property type="match status" value="1"/>
</dbReference>